<organism evidence="2 3">
    <name type="scientific">Eruca vesicaria subsp. sativa</name>
    <name type="common">Garden rocket</name>
    <name type="synonym">Eruca sativa</name>
    <dbReference type="NCBI Taxonomy" id="29727"/>
    <lineage>
        <taxon>Eukaryota</taxon>
        <taxon>Viridiplantae</taxon>
        <taxon>Streptophyta</taxon>
        <taxon>Embryophyta</taxon>
        <taxon>Tracheophyta</taxon>
        <taxon>Spermatophyta</taxon>
        <taxon>Magnoliopsida</taxon>
        <taxon>eudicotyledons</taxon>
        <taxon>Gunneridae</taxon>
        <taxon>Pentapetalae</taxon>
        <taxon>rosids</taxon>
        <taxon>malvids</taxon>
        <taxon>Brassicales</taxon>
        <taxon>Brassicaceae</taxon>
        <taxon>Brassiceae</taxon>
        <taxon>Eruca</taxon>
    </lineage>
</organism>
<sequence>MINGGLNILSSAVEVSNMEAMVYRLKAKKAENDLARLQNEALERESKLVRDHATAIRRAERRDRREVSSVMSQRASEFEAELGNLSEAYSLVGDFRECCASVSTLWKTRLGKFNFKDEVATMEGGRKDYAHAEALVSPIEGRLQGFWDPIPVSPDTKEALTEVLGEDEEVNCPASAFEVSLSGNVSI</sequence>
<comment type="caution">
    <text evidence="2">The sequence shown here is derived from an EMBL/GenBank/DDBJ whole genome shotgun (WGS) entry which is preliminary data.</text>
</comment>
<dbReference type="AlphaFoldDB" id="A0ABC8IW25"/>
<evidence type="ECO:0000313" key="3">
    <source>
        <dbReference type="Proteomes" id="UP001642260"/>
    </source>
</evidence>
<accession>A0ABC8IW25</accession>
<protein>
    <submittedName>
        <fullName evidence="2">Uncharacterized protein</fullName>
    </submittedName>
</protein>
<evidence type="ECO:0000313" key="2">
    <source>
        <dbReference type="EMBL" id="CAH8282636.1"/>
    </source>
</evidence>
<proteinExistence type="predicted"/>
<dbReference type="EMBL" id="CAKOAT010000003">
    <property type="protein sequence ID" value="CAH8282636.1"/>
    <property type="molecule type" value="Genomic_DNA"/>
</dbReference>
<gene>
    <name evidence="2" type="ORF">ERUC_LOCUS479</name>
</gene>
<name>A0ABC8IW25_ERUVS</name>
<feature type="coiled-coil region" evidence="1">
    <location>
        <begin position="20"/>
        <end position="47"/>
    </location>
</feature>
<keyword evidence="3" id="KW-1185">Reference proteome</keyword>
<dbReference type="Proteomes" id="UP001642260">
    <property type="component" value="Unassembled WGS sequence"/>
</dbReference>
<evidence type="ECO:0000256" key="1">
    <source>
        <dbReference type="SAM" id="Coils"/>
    </source>
</evidence>
<keyword evidence="1" id="KW-0175">Coiled coil</keyword>
<reference evidence="2 3" key="1">
    <citation type="submission" date="2022-03" db="EMBL/GenBank/DDBJ databases">
        <authorList>
            <person name="Macdonald S."/>
            <person name="Ahmed S."/>
            <person name="Newling K."/>
        </authorList>
    </citation>
    <scope>NUCLEOTIDE SEQUENCE [LARGE SCALE GENOMIC DNA]</scope>
</reference>